<evidence type="ECO:0000256" key="5">
    <source>
        <dbReference type="ARBA" id="ARBA00023288"/>
    </source>
</evidence>
<dbReference type="SUPFAM" id="SSF53850">
    <property type="entry name" value="Periplasmic binding protein-like II"/>
    <property type="match status" value="1"/>
</dbReference>
<proteinExistence type="predicted"/>
<keyword evidence="8" id="KW-0813">Transport</keyword>
<feature type="signal peptide" evidence="6">
    <location>
        <begin position="1"/>
        <end position="24"/>
    </location>
</feature>
<keyword evidence="4" id="KW-0564">Palmitate</keyword>
<gene>
    <name evidence="7" type="ORF">CHO01_20510</name>
    <name evidence="8" type="ORF">HNR08_000876</name>
</gene>
<dbReference type="Gene3D" id="3.40.190.10">
    <property type="entry name" value="Periplasmic binding protein-like II"/>
    <property type="match status" value="1"/>
</dbReference>
<organism evidence="7 9">
    <name type="scientific">Cellulomonas hominis</name>
    <dbReference type="NCBI Taxonomy" id="156981"/>
    <lineage>
        <taxon>Bacteria</taxon>
        <taxon>Bacillati</taxon>
        <taxon>Actinomycetota</taxon>
        <taxon>Actinomycetes</taxon>
        <taxon>Micrococcales</taxon>
        <taxon>Cellulomonadaceae</taxon>
        <taxon>Cellulomonas</taxon>
    </lineage>
</organism>
<dbReference type="AlphaFoldDB" id="A0A511FCG1"/>
<name>A0A511FCG1_9CELL</name>
<reference evidence="8 10" key="2">
    <citation type="submission" date="2020-08" db="EMBL/GenBank/DDBJ databases">
        <title>Sequencing the genomes of 1000 actinobacteria strains.</title>
        <authorList>
            <person name="Klenk H.-P."/>
        </authorList>
    </citation>
    <scope>NUCLEOTIDE SEQUENCE [LARGE SCALE GENOMIC DNA]</scope>
    <source>
        <strain evidence="8 10">DSM 9581</strain>
    </source>
</reference>
<dbReference type="OrthoDB" id="2510110at2"/>
<reference evidence="7 9" key="1">
    <citation type="submission" date="2019-07" db="EMBL/GenBank/DDBJ databases">
        <title>Whole genome shotgun sequence of Cellulomonas hominis NBRC 16055.</title>
        <authorList>
            <person name="Hosoyama A."/>
            <person name="Uohara A."/>
            <person name="Ohji S."/>
            <person name="Ichikawa N."/>
        </authorList>
    </citation>
    <scope>NUCLEOTIDE SEQUENCE [LARGE SCALE GENOMIC DNA]</scope>
    <source>
        <strain evidence="7 9">NBRC 16055</strain>
    </source>
</reference>
<protein>
    <submittedName>
        <fullName evidence="8">Multiple sugar transport system substrate-binding protein</fullName>
    </submittedName>
    <submittedName>
        <fullName evidence="7">Sugar ABC transporter substrate-binding protein</fullName>
    </submittedName>
</protein>
<evidence type="ECO:0000313" key="7">
    <source>
        <dbReference type="EMBL" id="GEL46935.1"/>
    </source>
</evidence>
<accession>A0A511FCG1</accession>
<evidence type="ECO:0000256" key="6">
    <source>
        <dbReference type="SAM" id="SignalP"/>
    </source>
</evidence>
<evidence type="ECO:0000256" key="1">
    <source>
        <dbReference type="ARBA" id="ARBA00022475"/>
    </source>
</evidence>
<keyword evidence="3" id="KW-0472">Membrane</keyword>
<dbReference type="PANTHER" id="PTHR43649">
    <property type="entry name" value="ARABINOSE-BINDING PROTEIN-RELATED"/>
    <property type="match status" value="1"/>
</dbReference>
<comment type="caution">
    <text evidence="7">The sequence shown here is derived from an EMBL/GenBank/DDBJ whole genome shotgun (WGS) entry which is preliminary data.</text>
</comment>
<dbReference type="Pfam" id="PF13416">
    <property type="entry name" value="SBP_bac_8"/>
    <property type="match status" value="1"/>
</dbReference>
<dbReference type="EMBL" id="JACHDN010000001">
    <property type="protein sequence ID" value="MBB5472140.1"/>
    <property type="molecule type" value="Genomic_DNA"/>
</dbReference>
<keyword evidence="5" id="KW-0449">Lipoprotein</keyword>
<dbReference type="Proteomes" id="UP000564629">
    <property type="component" value="Unassembled WGS sequence"/>
</dbReference>
<keyword evidence="1" id="KW-1003">Cell membrane</keyword>
<evidence type="ECO:0000256" key="3">
    <source>
        <dbReference type="ARBA" id="ARBA00023136"/>
    </source>
</evidence>
<evidence type="ECO:0000313" key="8">
    <source>
        <dbReference type="EMBL" id="MBB5472140.1"/>
    </source>
</evidence>
<keyword evidence="8" id="KW-0762">Sugar transport</keyword>
<dbReference type="EMBL" id="BJVQ01000026">
    <property type="protein sequence ID" value="GEL46935.1"/>
    <property type="molecule type" value="Genomic_DNA"/>
</dbReference>
<evidence type="ECO:0000313" key="9">
    <source>
        <dbReference type="Proteomes" id="UP000321723"/>
    </source>
</evidence>
<keyword evidence="9" id="KW-1185">Reference proteome</keyword>
<sequence length="422" mass="44374">MASSISGRKVALVPLALAGAVVMAGCAQGSATSGDGGEDGKTVVRYMNFTSNDGHEEDLDAIVAAYEEENPDIDVQVETLPYADYFTKLQTAFAGQTVADVVDLNYENFVSYAEAGSLAPLEDVDTAPYQGNLLEAFQHDGTQYGLPSSYSNVVLYYNKALFDAAGVEYPTADWTWAEEQAAATALTDTAAGVWGDYQPVSFHEFYKALAQAGGEFFTEDGSATAFNSPEGIRAAQWLVSKPGAVMPTEADGAGTPDFDTDLFKAGKLAMWHSGIWMFGGLAEVDGLDWDIVVEPGDAQPASALFTNGVAVAASSKVPDEAQAFAQFLTASSTAVDTRVASSWELPPVDDADALAPYLEQTPPANRQAVLDALDSVALPPVIAAQQEMQDAVNEELSDAAAGRKTVEQALADAASRVDALLG</sequence>
<feature type="chain" id="PRO_5038242066" evidence="6">
    <location>
        <begin position="25"/>
        <end position="422"/>
    </location>
</feature>
<evidence type="ECO:0000256" key="2">
    <source>
        <dbReference type="ARBA" id="ARBA00022729"/>
    </source>
</evidence>
<dbReference type="CDD" id="cd13585">
    <property type="entry name" value="PBP2_TMBP_like"/>
    <property type="match status" value="1"/>
</dbReference>
<dbReference type="InterPro" id="IPR050490">
    <property type="entry name" value="Bact_solute-bd_prot1"/>
</dbReference>
<evidence type="ECO:0000313" key="10">
    <source>
        <dbReference type="Proteomes" id="UP000564629"/>
    </source>
</evidence>
<keyword evidence="2 6" id="KW-0732">Signal</keyword>
<dbReference type="PANTHER" id="PTHR43649:SF33">
    <property type="entry name" value="POLYGALACTURONAN_RHAMNOGALACTURONAN-BINDING PROTEIN YTCQ"/>
    <property type="match status" value="1"/>
</dbReference>
<dbReference type="RefSeq" id="WP_146837531.1">
    <property type="nucleotide sequence ID" value="NZ_BJVQ01000026.1"/>
</dbReference>
<evidence type="ECO:0000256" key="4">
    <source>
        <dbReference type="ARBA" id="ARBA00023139"/>
    </source>
</evidence>
<dbReference type="Proteomes" id="UP000321723">
    <property type="component" value="Unassembled WGS sequence"/>
</dbReference>
<dbReference type="InterPro" id="IPR006059">
    <property type="entry name" value="SBP"/>
</dbReference>